<gene>
    <name evidence="9" type="ORF">DS745_01270</name>
</gene>
<dbReference type="GO" id="GO:0005886">
    <property type="term" value="C:plasma membrane"/>
    <property type="evidence" value="ECO:0007669"/>
    <property type="project" value="UniProtKB-SubCell"/>
</dbReference>
<evidence type="ECO:0000256" key="1">
    <source>
        <dbReference type="ARBA" id="ARBA00004651"/>
    </source>
</evidence>
<dbReference type="EMBL" id="QOUX01000001">
    <property type="protein sequence ID" value="RXJ04625.1"/>
    <property type="molecule type" value="Genomic_DNA"/>
</dbReference>
<feature type="domain" description="Major facilitator superfamily (MFS) profile" evidence="8">
    <location>
        <begin position="1"/>
        <end position="385"/>
    </location>
</feature>
<feature type="transmembrane region" description="Helical" evidence="7">
    <location>
        <begin position="235"/>
        <end position="257"/>
    </location>
</feature>
<dbReference type="GO" id="GO:0022857">
    <property type="term" value="F:transmembrane transporter activity"/>
    <property type="evidence" value="ECO:0007669"/>
    <property type="project" value="InterPro"/>
</dbReference>
<dbReference type="PANTHER" id="PTHR43414">
    <property type="entry name" value="MULTIDRUG RESISTANCE PROTEIN MDTG"/>
    <property type="match status" value="1"/>
</dbReference>
<keyword evidence="6 7" id="KW-0472">Membrane</keyword>
<dbReference type="OrthoDB" id="65739at2"/>
<evidence type="ECO:0000256" key="3">
    <source>
        <dbReference type="ARBA" id="ARBA00022475"/>
    </source>
</evidence>
<keyword evidence="5 7" id="KW-1133">Transmembrane helix</keyword>
<keyword evidence="4 7" id="KW-0812">Transmembrane</keyword>
<dbReference type="SUPFAM" id="SSF103473">
    <property type="entry name" value="MFS general substrate transporter"/>
    <property type="match status" value="1"/>
</dbReference>
<feature type="transmembrane region" description="Helical" evidence="7">
    <location>
        <begin position="7"/>
        <end position="25"/>
    </location>
</feature>
<keyword evidence="2" id="KW-0813">Transport</keyword>
<dbReference type="Pfam" id="PF07690">
    <property type="entry name" value="MFS_1"/>
    <property type="match status" value="1"/>
</dbReference>
<name>A0A4V1LH12_9BACI</name>
<dbReference type="Proteomes" id="UP000290649">
    <property type="component" value="Unassembled WGS sequence"/>
</dbReference>
<accession>A0A4V1LH12</accession>
<dbReference type="InterPro" id="IPR011701">
    <property type="entry name" value="MFS"/>
</dbReference>
<feature type="transmembrane region" description="Helical" evidence="7">
    <location>
        <begin position="125"/>
        <end position="143"/>
    </location>
</feature>
<comment type="caution">
    <text evidence="9">The sequence shown here is derived from an EMBL/GenBank/DDBJ whole genome shotgun (WGS) entry which is preliminary data.</text>
</comment>
<evidence type="ECO:0000256" key="6">
    <source>
        <dbReference type="ARBA" id="ARBA00023136"/>
    </source>
</evidence>
<feature type="transmembrane region" description="Helical" evidence="7">
    <location>
        <begin position="273"/>
        <end position="291"/>
    </location>
</feature>
<feature type="transmembrane region" description="Helical" evidence="7">
    <location>
        <begin position="340"/>
        <end position="357"/>
    </location>
</feature>
<feature type="transmembrane region" description="Helical" evidence="7">
    <location>
        <begin position="37"/>
        <end position="56"/>
    </location>
</feature>
<reference evidence="9 10" key="1">
    <citation type="journal article" date="2019" name="Int. J. Syst. Evol. Microbiol.">
        <title>Anaerobacillus alkaliphilus sp. nov., a novel alkaliphilic and moderately halophilic bacterium.</title>
        <authorList>
            <person name="Borsodi A.K."/>
            <person name="Aszalos J.M."/>
            <person name="Bihari P."/>
            <person name="Nagy I."/>
            <person name="Schumann P."/>
            <person name="Sproer C."/>
            <person name="Kovacs A.L."/>
            <person name="Boka K."/>
            <person name="Dobosy P."/>
            <person name="Ovari M."/>
            <person name="Szili-Kovacs T."/>
            <person name="Toth E."/>
        </authorList>
    </citation>
    <scope>NUCLEOTIDE SEQUENCE [LARGE SCALE GENOMIC DNA]</scope>
    <source>
        <strain evidence="9 10">B16-10</strain>
    </source>
</reference>
<proteinExistence type="predicted"/>
<feature type="transmembrane region" description="Helical" evidence="7">
    <location>
        <begin position="93"/>
        <end position="113"/>
    </location>
</feature>
<dbReference type="AlphaFoldDB" id="A0A4V1LH12"/>
<keyword evidence="3" id="KW-1003">Cell membrane</keyword>
<evidence type="ECO:0000256" key="4">
    <source>
        <dbReference type="ARBA" id="ARBA00022692"/>
    </source>
</evidence>
<feature type="transmembrane region" description="Helical" evidence="7">
    <location>
        <begin position="363"/>
        <end position="381"/>
    </location>
</feature>
<organism evidence="9 10">
    <name type="scientific">Anaerobacillus alkaliphilus</name>
    <dbReference type="NCBI Taxonomy" id="1548597"/>
    <lineage>
        <taxon>Bacteria</taxon>
        <taxon>Bacillati</taxon>
        <taxon>Bacillota</taxon>
        <taxon>Bacilli</taxon>
        <taxon>Bacillales</taxon>
        <taxon>Bacillaceae</taxon>
        <taxon>Anaerobacillus</taxon>
    </lineage>
</organism>
<dbReference type="PROSITE" id="PS50850">
    <property type="entry name" value="MFS"/>
    <property type="match status" value="1"/>
</dbReference>
<feature type="transmembrane region" description="Helical" evidence="7">
    <location>
        <begin position="195"/>
        <end position="215"/>
    </location>
</feature>
<dbReference type="InterPro" id="IPR036259">
    <property type="entry name" value="MFS_trans_sf"/>
</dbReference>
<keyword evidence="10" id="KW-1185">Reference proteome</keyword>
<feature type="transmembrane region" description="Helical" evidence="7">
    <location>
        <begin position="155"/>
        <end position="175"/>
    </location>
</feature>
<evidence type="ECO:0000313" key="10">
    <source>
        <dbReference type="Proteomes" id="UP000290649"/>
    </source>
</evidence>
<evidence type="ECO:0000256" key="7">
    <source>
        <dbReference type="SAM" id="Phobius"/>
    </source>
</evidence>
<dbReference type="InterPro" id="IPR020846">
    <property type="entry name" value="MFS_dom"/>
</dbReference>
<evidence type="ECO:0000256" key="5">
    <source>
        <dbReference type="ARBA" id="ARBA00022989"/>
    </source>
</evidence>
<comment type="subcellular location">
    <subcellularLocation>
        <location evidence="1">Cell membrane</location>
        <topology evidence="1">Multi-pass membrane protein</topology>
    </subcellularLocation>
</comment>
<sequence length="401" mass="43851">MWVANFLVAASATMILPFLSLYISTFGDYSSAYIQKWSGFVFGITFLTAFLISPLWGRFGDKHGRKKILLITGFGIALSIFFMGYASSVTELFILRLFMGVVTGFIPTSIALISAQTDKKHAGKVLATVQTGTVSGGLFGPLIGGSLVDTVGFQYTFILTSSAIALATLIVAIGIKEIVVNEKNASKKTYSRKEVLRLIFKSRLLLAVMLISFFIQTANFSIQPLLALYVDELTTTVNLAFMAGLAFSITGLGNLVATRSWGNLGDRIGHDKVLIICLILAVVCFIPQAFVTNIWQLVFLRFLYGIQVGGLIPCMTAYIRQLAPLSVQGEVLGYNQSFRFLGNVIGPVMGGVLAGYFGISSVFYFSASLFVVALFVLYFSLKEKEVTAFEDEHTLKRVKNF</sequence>
<evidence type="ECO:0000256" key="2">
    <source>
        <dbReference type="ARBA" id="ARBA00022448"/>
    </source>
</evidence>
<feature type="transmembrane region" description="Helical" evidence="7">
    <location>
        <begin position="297"/>
        <end position="319"/>
    </location>
</feature>
<evidence type="ECO:0000259" key="8">
    <source>
        <dbReference type="PROSITE" id="PS50850"/>
    </source>
</evidence>
<dbReference type="PANTHER" id="PTHR43414:SF3">
    <property type="entry name" value="LMO2377 PROTEIN"/>
    <property type="match status" value="1"/>
</dbReference>
<feature type="transmembrane region" description="Helical" evidence="7">
    <location>
        <begin position="68"/>
        <end position="87"/>
    </location>
</feature>
<dbReference type="Gene3D" id="1.20.1250.20">
    <property type="entry name" value="MFS general substrate transporter like domains"/>
    <property type="match status" value="2"/>
</dbReference>
<evidence type="ECO:0000313" key="9">
    <source>
        <dbReference type="EMBL" id="RXJ04625.1"/>
    </source>
</evidence>
<protein>
    <submittedName>
        <fullName evidence="9">MFS transporter</fullName>
    </submittedName>
</protein>